<feature type="transmembrane region" description="Helical" evidence="2">
    <location>
        <begin position="80"/>
        <end position="99"/>
    </location>
</feature>
<dbReference type="InterPro" id="IPR045338">
    <property type="entry name" value="DUF6535"/>
</dbReference>
<keyword evidence="2" id="KW-1133">Transmembrane helix</keyword>
<keyword evidence="2" id="KW-0472">Membrane</keyword>
<feature type="compositionally biased region" description="Low complexity" evidence="1">
    <location>
        <begin position="12"/>
        <end position="23"/>
    </location>
</feature>
<keyword evidence="2" id="KW-0812">Transmembrane</keyword>
<protein>
    <recommendedName>
        <fullName evidence="3">DUF6535 domain-containing protein</fullName>
    </recommendedName>
</protein>
<proteinExistence type="predicted"/>
<feature type="transmembrane region" description="Helical" evidence="2">
    <location>
        <begin position="235"/>
        <end position="261"/>
    </location>
</feature>
<gene>
    <name evidence="4" type="ORF">JR316_009472</name>
</gene>
<evidence type="ECO:0000313" key="4">
    <source>
        <dbReference type="EMBL" id="KAG5165886.1"/>
    </source>
</evidence>
<feature type="transmembrane region" description="Helical" evidence="2">
    <location>
        <begin position="152"/>
        <end position="175"/>
    </location>
</feature>
<accession>A0A8H7XTW1</accession>
<dbReference type="Pfam" id="PF20153">
    <property type="entry name" value="DUF6535"/>
    <property type="match status" value="1"/>
</dbReference>
<evidence type="ECO:0000256" key="1">
    <source>
        <dbReference type="SAM" id="MobiDB-lite"/>
    </source>
</evidence>
<evidence type="ECO:0000256" key="2">
    <source>
        <dbReference type="SAM" id="Phobius"/>
    </source>
</evidence>
<dbReference type="EMBL" id="JAFIQS010000009">
    <property type="protein sequence ID" value="KAG5165886.1"/>
    <property type="molecule type" value="Genomic_DNA"/>
</dbReference>
<evidence type="ECO:0000259" key="3">
    <source>
        <dbReference type="Pfam" id="PF20153"/>
    </source>
</evidence>
<comment type="caution">
    <text evidence="4">The sequence shown here is derived from an EMBL/GenBank/DDBJ whole genome shotgun (WGS) entry which is preliminary data.</text>
</comment>
<dbReference type="AlphaFoldDB" id="A0A8H7XTW1"/>
<feature type="transmembrane region" description="Helical" evidence="2">
    <location>
        <begin position="209"/>
        <end position="229"/>
    </location>
</feature>
<sequence>MSSIQEESDNLVQASQQVQQEQSNNRSPKSDPDLPTGKLWDVQDPFRFAPPKPDGDSWALLLDPLIMKDKVQCDAWKDEVQYLLIFAGLFSAVITAFIVESYKNLQPDPNDAIVSLLSQIASQMDRSLNVTTVNLSPANSFAPTPSSIRVNVFWFISLVLSMGTVIIGIVSLQWLREHQSYESDLSPREKYALFNMRANGLKRWHVDKFLNSLPLLLQAALVLFLGGVIDFLHAIGYWAVTIPVVVVIAFILLFLVTTTLLPCLQSMPVQITTISNYTTVLQKHHKIIWQIYFVASSTVLSQN</sequence>
<name>A0A8H7XTW1_PSICU</name>
<feature type="region of interest" description="Disordered" evidence="1">
    <location>
        <begin position="1"/>
        <end position="39"/>
    </location>
</feature>
<organism evidence="4">
    <name type="scientific">Psilocybe cubensis</name>
    <name type="common">Psychedelic mushroom</name>
    <name type="synonym">Stropharia cubensis</name>
    <dbReference type="NCBI Taxonomy" id="181762"/>
    <lineage>
        <taxon>Eukaryota</taxon>
        <taxon>Fungi</taxon>
        <taxon>Dikarya</taxon>
        <taxon>Basidiomycota</taxon>
        <taxon>Agaricomycotina</taxon>
        <taxon>Agaricomycetes</taxon>
        <taxon>Agaricomycetidae</taxon>
        <taxon>Agaricales</taxon>
        <taxon>Agaricineae</taxon>
        <taxon>Strophariaceae</taxon>
        <taxon>Psilocybe</taxon>
    </lineage>
</organism>
<reference evidence="4" key="1">
    <citation type="submission" date="2021-02" db="EMBL/GenBank/DDBJ databases">
        <title>Psilocybe cubensis genome.</title>
        <authorList>
            <person name="Mckernan K.J."/>
            <person name="Crawford S."/>
            <person name="Trippe A."/>
            <person name="Kane L.T."/>
            <person name="Mclaughlin S."/>
        </authorList>
    </citation>
    <scope>NUCLEOTIDE SEQUENCE [LARGE SCALE GENOMIC DNA]</scope>
    <source>
        <strain evidence="4">MGC-MH-2018</strain>
    </source>
</reference>
<feature type="domain" description="DUF6535" evidence="3">
    <location>
        <begin position="58"/>
        <end position="233"/>
    </location>
</feature>